<evidence type="ECO:0000313" key="2">
    <source>
        <dbReference type="EMBL" id="OQV17622.1"/>
    </source>
</evidence>
<reference evidence="3" key="1">
    <citation type="submission" date="2017-01" db="EMBL/GenBank/DDBJ databases">
        <title>Comparative genomics of anhydrobiosis in the tardigrade Hypsibius dujardini.</title>
        <authorList>
            <person name="Yoshida Y."/>
            <person name="Koutsovoulos G."/>
            <person name="Laetsch D."/>
            <person name="Stevens L."/>
            <person name="Kumar S."/>
            <person name="Horikawa D."/>
            <person name="Ishino K."/>
            <person name="Komine S."/>
            <person name="Tomita M."/>
            <person name="Blaxter M."/>
            <person name="Arakawa K."/>
        </authorList>
    </citation>
    <scope>NUCLEOTIDE SEQUENCE [LARGE SCALE GENOMIC DNA]</scope>
    <source>
        <strain evidence="3">Z151</strain>
    </source>
</reference>
<evidence type="ECO:0000313" key="3">
    <source>
        <dbReference type="Proteomes" id="UP000192578"/>
    </source>
</evidence>
<dbReference type="Proteomes" id="UP000192578">
    <property type="component" value="Unassembled WGS sequence"/>
</dbReference>
<organism evidence="2 3">
    <name type="scientific">Hypsibius exemplaris</name>
    <name type="common">Freshwater tardigrade</name>
    <dbReference type="NCBI Taxonomy" id="2072580"/>
    <lineage>
        <taxon>Eukaryota</taxon>
        <taxon>Metazoa</taxon>
        <taxon>Ecdysozoa</taxon>
        <taxon>Tardigrada</taxon>
        <taxon>Eutardigrada</taxon>
        <taxon>Parachela</taxon>
        <taxon>Hypsibioidea</taxon>
        <taxon>Hypsibiidae</taxon>
        <taxon>Hypsibius</taxon>
    </lineage>
</organism>
<gene>
    <name evidence="2" type="ORF">BV898_08247</name>
</gene>
<protein>
    <submittedName>
        <fullName evidence="2">Uncharacterized protein</fullName>
    </submittedName>
</protein>
<keyword evidence="1" id="KW-0472">Membrane</keyword>
<dbReference type="AlphaFoldDB" id="A0A1W0WR11"/>
<sequence length="320" mass="34973">MSQTDFTVRIFLNTTDNPARIPRTFTTVPTTTDGYVWSGTLIVVVAVVSYLALSFVLCIIYRCARRHGLRTSLNCPKLSCPISSCLNNCTTDIDDQSSWWKRPVPRISSLFDQCCPQQKDVPKCSGFKSCFKGCQKKWPKWCKTERRNGCGDTVCKGCFGVDGPQCGWCKNFCEDSCCGYGGGNCRFCCLECKVRARTKGMNNGGGPLATEPLPTAPYPMQPGMPFNYPTQTYGFPAGLTSNQPFYWNNQQPNMPIPTTVSPFSTALPVGSVRPVPLPSISGNVPANLSAGLPANFVPSWIPPRPPAVPMTSNTFQAPSN</sequence>
<feature type="transmembrane region" description="Helical" evidence="1">
    <location>
        <begin position="35"/>
        <end position="61"/>
    </location>
</feature>
<keyword evidence="3" id="KW-1185">Reference proteome</keyword>
<keyword evidence="1" id="KW-0812">Transmembrane</keyword>
<evidence type="ECO:0000256" key="1">
    <source>
        <dbReference type="SAM" id="Phobius"/>
    </source>
</evidence>
<dbReference type="OrthoDB" id="10664768at2759"/>
<accession>A0A1W0WR11</accession>
<proteinExistence type="predicted"/>
<name>A0A1W0WR11_HYPEX</name>
<comment type="caution">
    <text evidence="2">The sequence shown here is derived from an EMBL/GenBank/DDBJ whole genome shotgun (WGS) entry which is preliminary data.</text>
</comment>
<dbReference type="EMBL" id="MTYJ01000058">
    <property type="protein sequence ID" value="OQV17622.1"/>
    <property type="molecule type" value="Genomic_DNA"/>
</dbReference>
<keyword evidence="1" id="KW-1133">Transmembrane helix</keyword>